<comment type="caution">
    <text evidence="1">The sequence shown here is derived from an EMBL/GenBank/DDBJ whole genome shotgun (WGS) entry which is preliminary data.</text>
</comment>
<gene>
    <name evidence="1" type="ORF">NDU88_003710</name>
</gene>
<keyword evidence="2" id="KW-1185">Reference proteome</keyword>
<protein>
    <submittedName>
        <fullName evidence="1">Uncharacterized protein</fullName>
    </submittedName>
</protein>
<reference evidence="1" key="1">
    <citation type="journal article" date="2022" name="bioRxiv">
        <title>Sequencing and chromosome-scale assembly of the giantPleurodeles waltlgenome.</title>
        <authorList>
            <person name="Brown T."/>
            <person name="Elewa A."/>
            <person name="Iarovenko S."/>
            <person name="Subramanian E."/>
            <person name="Araus A.J."/>
            <person name="Petzold A."/>
            <person name="Susuki M."/>
            <person name="Suzuki K.-i.T."/>
            <person name="Hayashi T."/>
            <person name="Toyoda A."/>
            <person name="Oliveira C."/>
            <person name="Osipova E."/>
            <person name="Leigh N.D."/>
            <person name="Simon A."/>
            <person name="Yun M.H."/>
        </authorList>
    </citation>
    <scope>NUCLEOTIDE SEQUENCE</scope>
    <source>
        <strain evidence="1">20211129_DDA</strain>
        <tissue evidence="1">Liver</tissue>
    </source>
</reference>
<dbReference type="EMBL" id="JANPWB010000015">
    <property type="protein sequence ID" value="KAJ1090580.1"/>
    <property type="molecule type" value="Genomic_DNA"/>
</dbReference>
<accession>A0AAV7LJ79</accession>
<organism evidence="1 2">
    <name type="scientific">Pleurodeles waltl</name>
    <name type="common">Iberian ribbed newt</name>
    <dbReference type="NCBI Taxonomy" id="8319"/>
    <lineage>
        <taxon>Eukaryota</taxon>
        <taxon>Metazoa</taxon>
        <taxon>Chordata</taxon>
        <taxon>Craniata</taxon>
        <taxon>Vertebrata</taxon>
        <taxon>Euteleostomi</taxon>
        <taxon>Amphibia</taxon>
        <taxon>Batrachia</taxon>
        <taxon>Caudata</taxon>
        <taxon>Salamandroidea</taxon>
        <taxon>Salamandridae</taxon>
        <taxon>Pleurodelinae</taxon>
        <taxon>Pleurodeles</taxon>
    </lineage>
</organism>
<proteinExistence type="predicted"/>
<evidence type="ECO:0000313" key="2">
    <source>
        <dbReference type="Proteomes" id="UP001066276"/>
    </source>
</evidence>
<name>A0AAV7LJ79_PLEWA</name>
<dbReference type="AlphaFoldDB" id="A0AAV7LJ79"/>
<evidence type="ECO:0000313" key="1">
    <source>
        <dbReference type="EMBL" id="KAJ1090580.1"/>
    </source>
</evidence>
<dbReference type="Proteomes" id="UP001066276">
    <property type="component" value="Chromosome 11"/>
</dbReference>
<sequence length="102" mass="11804">MGSEYKEFFLLKSWIPYPATSCLPREEQDAASHQVPFFLLLQLSRPVSAQHSRPVAYEENEIATFYPSITDQDSEAQHVSDDKEECGVQRESMFWGTFIRRA</sequence>